<keyword evidence="2" id="KW-1185">Reference proteome</keyword>
<dbReference type="EMBL" id="CAJVPU010032991">
    <property type="protein sequence ID" value="CAG8721297.1"/>
    <property type="molecule type" value="Genomic_DNA"/>
</dbReference>
<dbReference type="Proteomes" id="UP000789702">
    <property type="component" value="Unassembled WGS sequence"/>
</dbReference>
<reference evidence="1" key="1">
    <citation type="submission" date="2021-06" db="EMBL/GenBank/DDBJ databases">
        <authorList>
            <person name="Kallberg Y."/>
            <person name="Tangrot J."/>
            <person name="Rosling A."/>
        </authorList>
    </citation>
    <scope>NUCLEOTIDE SEQUENCE</scope>
    <source>
        <strain evidence="1">IL203A</strain>
    </source>
</reference>
<sequence>DELFIISKENLVYEVLLNNQIIKEFVYTFRRNKSVEIIDNEDIEIIDNEKDNSIEIAI</sequence>
<name>A0ACA9PUA5_9GLOM</name>
<organism evidence="1 2">
    <name type="scientific">Dentiscutata heterogama</name>
    <dbReference type="NCBI Taxonomy" id="1316150"/>
    <lineage>
        <taxon>Eukaryota</taxon>
        <taxon>Fungi</taxon>
        <taxon>Fungi incertae sedis</taxon>
        <taxon>Mucoromycota</taxon>
        <taxon>Glomeromycotina</taxon>
        <taxon>Glomeromycetes</taxon>
        <taxon>Diversisporales</taxon>
        <taxon>Gigasporaceae</taxon>
        <taxon>Dentiscutata</taxon>
    </lineage>
</organism>
<evidence type="ECO:0000313" key="1">
    <source>
        <dbReference type="EMBL" id="CAG8721297.1"/>
    </source>
</evidence>
<protein>
    <submittedName>
        <fullName evidence="1">1391_t:CDS:1</fullName>
    </submittedName>
</protein>
<proteinExistence type="predicted"/>
<comment type="caution">
    <text evidence="1">The sequence shown here is derived from an EMBL/GenBank/DDBJ whole genome shotgun (WGS) entry which is preliminary data.</text>
</comment>
<gene>
    <name evidence="1" type="ORF">DHETER_LOCUS12851</name>
</gene>
<accession>A0ACA9PUA5</accession>
<feature type="non-terminal residue" evidence="1">
    <location>
        <position position="1"/>
    </location>
</feature>
<feature type="non-terminal residue" evidence="1">
    <location>
        <position position="58"/>
    </location>
</feature>
<evidence type="ECO:0000313" key="2">
    <source>
        <dbReference type="Proteomes" id="UP000789702"/>
    </source>
</evidence>